<protein>
    <recommendedName>
        <fullName evidence="12">Elongation of fatty acids protein</fullName>
        <ecNumber evidence="12">2.3.1.-</ecNumber>
    </recommendedName>
</protein>
<organism evidence="13 14">
    <name type="scientific">Pseudomicrostroma glucosiphilum</name>
    <dbReference type="NCBI Taxonomy" id="1684307"/>
    <lineage>
        <taxon>Eukaryota</taxon>
        <taxon>Fungi</taxon>
        <taxon>Dikarya</taxon>
        <taxon>Basidiomycota</taxon>
        <taxon>Ustilaginomycotina</taxon>
        <taxon>Exobasidiomycetes</taxon>
        <taxon>Microstromatales</taxon>
        <taxon>Microstromatales incertae sedis</taxon>
        <taxon>Pseudomicrostroma</taxon>
    </lineage>
</organism>
<evidence type="ECO:0000313" key="13">
    <source>
        <dbReference type="EMBL" id="PWN22580.1"/>
    </source>
</evidence>
<evidence type="ECO:0000256" key="11">
    <source>
        <dbReference type="ARBA" id="ARBA00047375"/>
    </source>
</evidence>
<proteinExistence type="inferred from homology"/>
<dbReference type="PROSITE" id="PS01188">
    <property type="entry name" value="ELO"/>
    <property type="match status" value="1"/>
</dbReference>
<comment type="similarity">
    <text evidence="2 12">Belongs to the ELO family.</text>
</comment>
<evidence type="ECO:0000256" key="6">
    <source>
        <dbReference type="ARBA" id="ARBA00022832"/>
    </source>
</evidence>
<evidence type="ECO:0000313" key="14">
    <source>
        <dbReference type="Proteomes" id="UP000245942"/>
    </source>
</evidence>
<feature type="non-terminal residue" evidence="13">
    <location>
        <position position="284"/>
    </location>
</feature>
<dbReference type="GO" id="GO:0005789">
    <property type="term" value="C:endoplasmic reticulum membrane"/>
    <property type="evidence" value="ECO:0007669"/>
    <property type="project" value="TreeGrafter"/>
</dbReference>
<dbReference type="PANTHER" id="PTHR11157">
    <property type="entry name" value="FATTY ACID ACYL TRANSFERASE-RELATED"/>
    <property type="match status" value="1"/>
</dbReference>
<keyword evidence="6 12" id="KW-0276">Fatty acid metabolism</keyword>
<keyword evidence="14" id="KW-1185">Reference proteome</keyword>
<dbReference type="GO" id="GO:0034626">
    <property type="term" value="P:fatty acid elongation, polyunsaturated fatty acid"/>
    <property type="evidence" value="ECO:0007669"/>
    <property type="project" value="TreeGrafter"/>
</dbReference>
<dbReference type="RefSeq" id="XP_025349740.1">
    <property type="nucleotide sequence ID" value="XM_025489873.1"/>
</dbReference>
<dbReference type="STRING" id="1684307.A0A316UBH0"/>
<keyword evidence="10 12" id="KW-0275">Fatty acid biosynthesis</keyword>
<evidence type="ECO:0000256" key="2">
    <source>
        <dbReference type="ARBA" id="ARBA00007263"/>
    </source>
</evidence>
<dbReference type="InterPro" id="IPR030457">
    <property type="entry name" value="ELO_CS"/>
</dbReference>
<dbReference type="GO" id="GO:0034625">
    <property type="term" value="P:fatty acid elongation, monounsaturated fatty acid"/>
    <property type="evidence" value="ECO:0007669"/>
    <property type="project" value="TreeGrafter"/>
</dbReference>
<dbReference type="GO" id="GO:0042761">
    <property type="term" value="P:very long-chain fatty acid biosynthetic process"/>
    <property type="evidence" value="ECO:0007669"/>
    <property type="project" value="TreeGrafter"/>
</dbReference>
<gene>
    <name evidence="13" type="ORF">BCV69DRAFT_233891</name>
</gene>
<keyword evidence="5 12" id="KW-0812">Transmembrane</keyword>
<feature type="transmembrane region" description="Helical" evidence="12">
    <location>
        <begin position="248"/>
        <end position="269"/>
    </location>
</feature>
<evidence type="ECO:0000256" key="1">
    <source>
        <dbReference type="ARBA" id="ARBA00004141"/>
    </source>
</evidence>
<dbReference type="GO" id="GO:0019367">
    <property type="term" value="P:fatty acid elongation, saturated fatty acid"/>
    <property type="evidence" value="ECO:0007669"/>
    <property type="project" value="TreeGrafter"/>
</dbReference>
<feature type="transmembrane region" description="Helical" evidence="12">
    <location>
        <begin position="202"/>
        <end position="228"/>
    </location>
</feature>
<comment type="catalytic activity">
    <reaction evidence="12">
        <text>an acyl-CoA + malonyl-CoA + H(+) = a 3-oxoacyl-CoA + CO2 + CoA</text>
        <dbReference type="Rhea" id="RHEA:50252"/>
        <dbReference type="ChEBI" id="CHEBI:15378"/>
        <dbReference type="ChEBI" id="CHEBI:16526"/>
        <dbReference type="ChEBI" id="CHEBI:57287"/>
        <dbReference type="ChEBI" id="CHEBI:57384"/>
        <dbReference type="ChEBI" id="CHEBI:58342"/>
        <dbReference type="ChEBI" id="CHEBI:90726"/>
    </reaction>
    <physiologicalReaction direction="left-to-right" evidence="12">
        <dbReference type="Rhea" id="RHEA:50253"/>
    </physiologicalReaction>
</comment>
<keyword evidence="3 12" id="KW-0444">Lipid biosynthesis</keyword>
<evidence type="ECO:0000256" key="10">
    <source>
        <dbReference type="ARBA" id="ARBA00023160"/>
    </source>
</evidence>
<evidence type="ECO:0000256" key="7">
    <source>
        <dbReference type="ARBA" id="ARBA00022989"/>
    </source>
</evidence>
<name>A0A316UBH0_9BASI</name>
<keyword evidence="4 12" id="KW-0808">Transferase</keyword>
<evidence type="ECO:0000256" key="3">
    <source>
        <dbReference type="ARBA" id="ARBA00022516"/>
    </source>
</evidence>
<sequence>MPSHSPVYDVLASLSPSDMPKSVYIWDPPNTPLSTISPVATAIATYLVVIFGGRYLMKDRAPFGASLKYPFLIHNLALTFGSGALLAVMLEEVLPILNRGGMLYGICHPAAWTTRLETFYIINYYFKYWELVDTIFLVLKKKPLQFLHVYHHSATALLCYYQLTGKTSVSWVVIVLNLAVHVLMYFYYALSSLKIRVPWKQLVTVCQITQFVIDLCVVYFATGLHWSYRWNITLPFTSKPIDCAGGEVAALAGCACLTSYLFLFLSFYARTYKKDGKAGVKKGV</sequence>
<keyword evidence="8 12" id="KW-0443">Lipid metabolism</keyword>
<dbReference type="Proteomes" id="UP000245942">
    <property type="component" value="Unassembled WGS sequence"/>
</dbReference>
<dbReference type="InterPro" id="IPR002076">
    <property type="entry name" value="ELO_fam"/>
</dbReference>
<feature type="transmembrane region" description="Helical" evidence="12">
    <location>
        <begin position="169"/>
        <end position="190"/>
    </location>
</feature>
<feature type="transmembrane region" description="Helical" evidence="12">
    <location>
        <begin position="69"/>
        <end position="90"/>
    </location>
</feature>
<evidence type="ECO:0000256" key="12">
    <source>
        <dbReference type="RuleBase" id="RU361115"/>
    </source>
</evidence>
<dbReference type="EMBL" id="KZ819323">
    <property type="protein sequence ID" value="PWN22580.1"/>
    <property type="molecule type" value="Genomic_DNA"/>
</dbReference>
<evidence type="ECO:0000256" key="4">
    <source>
        <dbReference type="ARBA" id="ARBA00022679"/>
    </source>
</evidence>
<dbReference type="GO" id="GO:0009922">
    <property type="term" value="F:fatty acid elongase activity"/>
    <property type="evidence" value="ECO:0007669"/>
    <property type="project" value="UniProtKB-EC"/>
</dbReference>
<dbReference type="GO" id="GO:0030148">
    <property type="term" value="P:sphingolipid biosynthetic process"/>
    <property type="evidence" value="ECO:0007669"/>
    <property type="project" value="TreeGrafter"/>
</dbReference>
<feature type="transmembrane region" description="Helical" evidence="12">
    <location>
        <begin position="36"/>
        <end position="57"/>
    </location>
</feature>
<dbReference type="EC" id="2.3.1.-" evidence="12"/>
<keyword evidence="9 12" id="KW-0472">Membrane</keyword>
<keyword evidence="7 12" id="KW-1133">Transmembrane helix</keyword>
<dbReference type="Pfam" id="PF01151">
    <property type="entry name" value="ELO"/>
    <property type="match status" value="1"/>
</dbReference>
<dbReference type="PANTHER" id="PTHR11157:SF134">
    <property type="entry name" value="ELONGATION OF FATTY ACIDS PROTEIN 1-RELATED"/>
    <property type="match status" value="1"/>
</dbReference>
<dbReference type="GeneID" id="37011607"/>
<evidence type="ECO:0000256" key="9">
    <source>
        <dbReference type="ARBA" id="ARBA00023136"/>
    </source>
</evidence>
<comment type="subcellular location">
    <subcellularLocation>
        <location evidence="1">Membrane</location>
        <topology evidence="1">Multi-pass membrane protein</topology>
    </subcellularLocation>
</comment>
<dbReference type="OrthoDB" id="434092at2759"/>
<dbReference type="AlphaFoldDB" id="A0A316UBH0"/>
<reference evidence="13 14" key="1">
    <citation type="journal article" date="2018" name="Mol. Biol. Evol.">
        <title>Broad Genomic Sampling Reveals a Smut Pathogenic Ancestry of the Fungal Clade Ustilaginomycotina.</title>
        <authorList>
            <person name="Kijpornyongpan T."/>
            <person name="Mondo S.J."/>
            <person name="Barry K."/>
            <person name="Sandor L."/>
            <person name="Lee J."/>
            <person name="Lipzen A."/>
            <person name="Pangilinan J."/>
            <person name="LaButti K."/>
            <person name="Hainaut M."/>
            <person name="Henrissat B."/>
            <person name="Grigoriev I.V."/>
            <person name="Spatafora J.W."/>
            <person name="Aime M.C."/>
        </authorList>
    </citation>
    <scope>NUCLEOTIDE SEQUENCE [LARGE SCALE GENOMIC DNA]</scope>
    <source>
        <strain evidence="13 14">MCA 4718</strain>
    </source>
</reference>
<accession>A0A316UBH0</accession>
<evidence type="ECO:0000256" key="8">
    <source>
        <dbReference type="ARBA" id="ARBA00023098"/>
    </source>
</evidence>
<evidence type="ECO:0000256" key="5">
    <source>
        <dbReference type="ARBA" id="ARBA00022692"/>
    </source>
</evidence>
<comment type="catalytic activity">
    <reaction evidence="11">
        <text>a very-long-chain acyl-CoA + malonyl-CoA + H(+) = a very-long-chain 3-oxoacyl-CoA + CO2 + CoA</text>
        <dbReference type="Rhea" id="RHEA:32727"/>
        <dbReference type="ChEBI" id="CHEBI:15378"/>
        <dbReference type="ChEBI" id="CHEBI:16526"/>
        <dbReference type="ChEBI" id="CHEBI:57287"/>
        <dbReference type="ChEBI" id="CHEBI:57384"/>
        <dbReference type="ChEBI" id="CHEBI:90725"/>
        <dbReference type="ChEBI" id="CHEBI:90736"/>
        <dbReference type="EC" id="2.3.1.199"/>
    </reaction>
</comment>